<gene>
    <name evidence="1" type="ORF">AGLY_008238</name>
</gene>
<reference evidence="1 2" key="1">
    <citation type="submission" date="2019-08" db="EMBL/GenBank/DDBJ databases">
        <title>The genome of the soybean aphid Biotype 1, its phylome, world population structure and adaptation to the North American continent.</title>
        <authorList>
            <person name="Giordano R."/>
            <person name="Donthu R.K."/>
            <person name="Hernandez A.G."/>
            <person name="Wright C.L."/>
            <person name="Zimin A.V."/>
        </authorList>
    </citation>
    <scope>NUCLEOTIDE SEQUENCE [LARGE SCALE GENOMIC DNA]</scope>
    <source>
        <tissue evidence="1">Whole aphids</tissue>
    </source>
</reference>
<organism evidence="1 2">
    <name type="scientific">Aphis glycines</name>
    <name type="common">Soybean aphid</name>
    <dbReference type="NCBI Taxonomy" id="307491"/>
    <lineage>
        <taxon>Eukaryota</taxon>
        <taxon>Metazoa</taxon>
        <taxon>Ecdysozoa</taxon>
        <taxon>Arthropoda</taxon>
        <taxon>Hexapoda</taxon>
        <taxon>Insecta</taxon>
        <taxon>Pterygota</taxon>
        <taxon>Neoptera</taxon>
        <taxon>Paraneoptera</taxon>
        <taxon>Hemiptera</taxon>
        <taxon>Sternorrhyncha</taxon>
        <taxon>Aphidomorpha</taxon>
        <taxon>Aphidoidea</taxon>
        <taxon>Aphididae</taxon>
        <taxon>Aphidini</taxon>
        <taxon>Aphis</taxon>
        <taxon>Aphis</taxon>
    </lineage>
</organism>
<proteinExistence type="predicted"/>
<evidence type="ECO:0000313" key="2">
    <source>
        <dbReference type="Proteomes" id="UP000475862"/>
    </source>
</evidence>
<feature type="non-terminal residue" evidence="1">
    <location>
        <position position="1"/>
    </location>
</feature>
<accession>A0A6G0TNI5</accession>
<comment type="caution">
    <text evidence="1">The sequence shown here is derived from an EMBL/GenBank/DDBJ whole genome shotgun (WGS) entry which is preliminary data.</text>
</comment>
<name>A0A6G0TNI5_APHGL</name>
<dbReference type="EMBL" id="VYZN01000027">
    <property type="protein sequence ID" value="KAE9534946.1"/>
    <property type="molecule type" value="Genomic_DNA"/>
</dbReference>
<protein>
    <submittedName>
        <fullName evidence="1">Uncharacterized protein</fullName>
    </submittedName>
</protein>
<sequence length="224" mass="25962">PLINTKWYNGMNHNTVVLPFRNDKSKTDVGKSIFREISDTTSDVPLVAPFSSGITLARCSKEKRIFHLFSFLINFYIDHVENWFTLPKIRIKININLSLNEKLKPLTLTTNGEKTQRYIIKSQIKNVQTLILSIIYFTFNLTDSSRVHIISEANKEHLCYGNILNIFQNQSNRRYNCIGRIDHNIILLIKVLVILFKYNKLHIKCLPSRASPPYAHTPILTQCT</sequence>
<dbReference type="AlphaFoldDB" id="A0A6G0TNI5"/>
<evidence type="ECO:0000313" key="1">
    <source>
        <dbReference type="EMBL" id="KAE9534946.1"/>
    </source>
</evidence>
<dbReference type="Proteomes" id="UP000475862">
    <property type="component" value="Unassembled WGS sequence"/>
</dbReference>
<keyword evidence="2" id="KW-1185">Reference proteome</keyword>